<dbReference type="Gene3D" id="2.30.110.10">
    <property type="entry name" value="Electron Transport, Fmn-binding Protein, Chain A"/>
    <property type="match status" value="1"/>
</dbReference>
<dbReference type="AlphaFoldDB" id="A0A510HNG0"/>
<dbReference type="RefSeq" id="WP_143528905.1">
    <property type="nucleotide sequence ID" value="NZ_AP019791.1"/>
</dbReference>
<dbReference type="OrthoDB" id="4933758at2"/>
<dbReference type="InterPro" id="IPR012349">
    <property type="entry name" value="Split_barrel_FMN-bd"/>
</dbReference>
<name>A0A510HNG0_9ACTN</name>
<evidence type="ECO:0000313" key="1">
    <source>
        <dbReference type="EMBL" id="BBL80965.1"/>
    </source>
</evidence>
<protein>
    <submittedName>
        <fullName evidence="1">Uncharacterized protein</fullName>
    </submittedName>
</protein>
<dbReference type="SUPFAM" id="SSF50475">
    <property type="entry name" value="FMN-binding split barrel"/>
    <property type="match status" value="1"/>
</dbReference>
<keyword evidence="2" id="KW-1185">Reference proteome</keyword>
<organism evidence="1 2">
    <name type="scientific">Rubrobacter xylanophilus</name>
    <dbReference type="NCBI Taxonomy" id="49319"/>
    <lineage>
        <taxon>Bacteria</taxon>
        <taxon>Bacillati</taxon>
        <taxon>Actinomycetota</taxon>
        <taxon>Rubrobacteria</taxon>
        <taxon>Rubrobacterales</taxon>
        <taxon>Rubrobacteraceae</taxon>
        <taxon>Rubrobacter</taxon>
    </lineage>
</organism>
<proteinExistence type="predicted"/>
<evidence type="ECO:0000313" key="2">
    <source>
        <dbReference type="Proteomes" id="UP000318065"/>
    </source>
</evidence>
<dbReference type="Proteomes" id="UP000318065">
    <property type="component" value="Chromosome"/>
</dbReference>
<dbReference type="EMBL" id="AP019791">
    <property type="protein sequence ID" value="BBL80965.1"/>
    <property type="molecule type" value="Genomic_DNA"/>
</dbReference>
<reference evidence="1" key="1">
    <citation type="journal article" date="2019" name="Microbiol. Resour. Announc.">
        <title>Complete Genome Sequence of Rubrobacter xylanophilus Strain AA3-22, Isolated from Arima Onsen in Japan.</title>
        <authorList>
            <person name="Tomariguchi N."/>
            <person name="Miyazaki K."/>
        </authorList>
    </citation>
    <scope>NUCLEOTIDE SEQUENCE [LARGE SCALE GENOMIC DNA]</scope>
    <source>
        <strain evidence="1">AA3-22</strain>
    </source>
</reference>
<sequence>MAHPTHHELTGSAERAAVAEFAYTAVSGELRLRAVVPLLLEGEPAFTLTFAESEVAEEIKRSPRVVLVFSDSRLAYLGWEALAVSARVEVFHDPAGEIFREKLLHQELRKFRSERDLIGSLLLQRENWWYMGRHVVRLIDPGDPYPVARRSGADQAVLAWGEGAELTADTVEVDDWDSGRMAVRSLSGRELPADVPAAVFYHDFSVPDMEQRVSFLATGRLVNGRLVVERREGSRDLGERPGLLTRWRAFRDLRRRCREGIRRYE</sequence>
<gene>
    <name evidence="1" type="ORF">RxyAA322_28190</name>
</gene>
<accession>A0A510HNG0</accession>